<keyword evidence="1" id="KW-1133">Transmembrane helix</keyword>
<keyword evidence="1" id="KW-0812">Transmembrane</keyword>
<feature type="transmembrane region" description="Helical" evidence="1">
    <location>
        <begin position="128"/>
        <end position="152"/>
    </location>
</feature>
<feature type="transmembrane region" description="Helical" evidence="1">
    <location>
        <begin position="99"/>
        <end position="116"/>
    </location>
</feature>
<keyword evidence="1" id="KW-0472">Membrane</keyword>
<sequence>MDVKSFFIRYLLFPLIFIISAAVMAVINKKNKFLNNKRLIVCVLVTAIALALPGFMGMLGFDFMPWGYIICQIYYLGMGSLLVYLLTKYYPAELNDRKFFIFFALLISALLGVYLYQLAFNWLSDLRMGLWAATAASVFFLPLVFWWTYVAFISIPTEIYKIWQYPPTPLRIDMEHLDFDRLLVLELELYKNTNDAEPLKVKVKAPENMNFGIWFHKFIDDYNLKFPKNPIEFRNEENQTYKWMFFVKTSFFKKNLFLDPDLDITRNGINEKMTIYAKRVSENVAMIQPGEEQAVFI</sequence>
<gene>
    <name evidence="2" type="ORF">C7T94_12905</name>
</gene>
<evidence type="ECO:0008006" key="4">
    <source>
        <dbReference type="Google" id="ProtNLM"/>
    </source>
</evidence>
<dbReference type="Proteomes" id="UP000240912">
    <property type="component" value="Unassembled WGS sequence"/>
</dbReference>
<dbReference type="RefSeq" id="WP_107215716.1">
    <property type="nucleotide sequence ID" value="NZ_KZ686269.1"/>
</dbReference>
<dbReference type="Pfam" id="PF17555">
    <property type="entry name" value="TssN"/>
    <property type="match status" value="1"/>
</dbReference>
<name>A0A2T3HM08_9SPHI</name>
<dbReference type="EMBL" id="PYLS01000005">
    <property type="protein sequence ID" value="PST83456.1"/>
    <property type="molecule type" value="Genomic_DNA"/>
</dbReference>
<evidence type="ECO:0000313" key="3">
    <source>
        <dbReference type="Proteomes" id="UP000240912"/>
    </source>
</evidence>
<organism evidence="2 3">
    <name type="scientific">Pedobacter yulinensis</name>
    <dbReference type="NCBI Taxonomy" id="2126353"/>
    <lineage>
        <taxon>Bacteria</taxon>
        <taxon>Pseudomonadati</taxon>
        <taxon>Bacteroidota</taxon>
        <taxon>Sphingobacteriia</taxon>
        <taxon>Sphingobacteriales</taxon>
        <taxon>Sphingobacteriaceae</taxon>
        <taxon>Pedobacter</taxon>
    </lineage>
</organism>
<evidence type="ECO:0000256" key="1">
    <source>
        <dbReference type="SAM" id="Phobius"/>
    </source>
</evidence>
<dbReference type="OrthoDB" id="1024052at2"/>
<protein>
    <recommendedName>
        <fullName evidence="4">TssN family type VI secretion system protein</fullName>
    </recommendedName>
</protein>
<feature type="transmembrane region" description="Helical" evidence="1">
    <location>
        <begin position="39"/>
        <end position="60"/>
    </location>
</feature>
<keyword evidence="3" id="KW-1185">Reference proteome</keyword>
<dbReference type="InterPro" id="IPR035177">
    <property type="entry name" value="TssN"/>
</dbReference>
<evidence type="ECO:0000313" key="2">
    <source>
        <dbReference type="EMBL" id="PST83456.1"/>
    </source>
</evidence>
<feature type="transmembrane region" description="Helical" evidence="1">
    <location>
        <begin position="6"/>
        <end position="27"/>
    </location>
</feature>
<dbReference type="AlphaFoldDB" id="A0A2T3HM08"/>
<reference evidence="2 3" key="1">
    <citation type="submission" date="2018-03" db="EMBL/GenBank/DDBJ databases">
        <authorList>
            <person name="Keele B.F."/>
        </authorList>
    </citation>
    <scope>NUCLEOTIDE SEQUENCE [LARGE SCALE GENOMIC DNA]</scope>
    <source>
        <strain evidence="2 3">YL28-9</strain>
    </source>
</reference>
<accession>A0A2T3HM08</accession>
<feature type="transmembrane region" description="Helical" evidence="1">
    <location>
        <begin position="66"/>
        <end position="87"/>
    </location>
</feature>
<proteinExistence type="predicted"/>
<comment type="caution">
    <text evidence="2">The sequence shown here is derived from an EMBL/GenBank/DDBJ whole genome shotgun (WGS) entry which is preliminary data.</text>
</comment>